<reference evidence="1 3" key="1">
    <citation type="submission" date="2018-04" db="EMBL/GenBank/DDBJ databases">
        <title>Complete genome sequences of Helicobacter pylori.</title>
        <authorList>
            <person name="Palau M."/>
            <person name="Minana-Galbis D."/>
        </authorList>
    </citation>
    <scope>NUCLEOTIDE SEQUENCE [LARGE SCALE GENOMIC DNA]</scope>
    <source>
        <strain evidence="1 3">B518</strain>
    </source>
</reference>
<protein>
    <submittedName>
        <fullName evidence="1">Alpha-(1,3)-fucosyltransferase</fullName>
    </submittedName>
</protein>
<dbReference type="AlphaFoldDB" id="A0A7Z6SSC0"/>
<sequence length="37" mass="4259">MFQPLLDAYIDSTQIEETTHKPPLNAALANWWGDEEI</sequence>
<organism evidence="1 3">
    <name type="scientific">Helicobacter pylori</name>
    <name type="common">Campylobacter pylori</name>
    <dbReference type="NCBI Taxonomy" id="210"/>
    <lineage>
        <taxon>Bacteria</taxon>
        <taxon>Pseudomonadati</taxon>
        <taxon>Campylobacterota</taxon>
        <taxon>Epsilonproteobacteria</taxon>
        <taxon>Campylobacterales</taxon>
        <taxon>Helicobacteraceae</taxon>
        <taxon>Helicobacter</taxon>
    </lineage>
</organism>
<feature type="non-terminal residue" evidence="1">
    <location>
        <position position="37"/>
    </location>
</feature>
<evidence type="ECO:0000313" key="1">
    <source>
        <dbReference type="EMBL" id="RKU96232.1"/>
    </source>
</evidence>
<keyword evidence="1" id="KW-0328">Glycosyltransferase</keyword>
<proteinExistence type="predicted"/>
<keyword evidence="1" id="KW-0808">Transferase</keyword>
<evidence type="ECO:0000313" key="2">
    <source>
        <dbReference type="EMBL" id="RKU97531.1"/>
    </source>
</evidence>
<accession>A0A7Z6SSC0</accession>
<dbReference type="EMBL" id="QELB01000053">
    <property type="protein sequence ID" value="RKU96232.1"/>
    <property type="molecule type" value="Genomic_DNA"/>
</dbReference>
<dbReference type="GO" id="GO:0016757">
    <property type="term" value="F:glycosyltransferase activity"/>
    <property type="evidence" value="ECO:0007669"/>
    <property type="project" value="UniProtKB-KW"/>
</dbReference>
<name>A0A7Z6SSC0_HELPX</name>
<dbReference type="EMBL" id="QELB01000021">
    <property type="protein sequence ID" value="RKU97531.1"/>
    <property type="molecule type" value="Genomic_DNA"/>
</dbReference>
<gene>
    <name evidence="2" type="ORF">DB721_01500</name>
    <name evidence="1" type="ORF">DB721_02640</name>
</gene>
<comment type="caution">
    <text evidence="1">The sequence shown here is derived from an EMBL/GenBank/DDBJ whole genome shotgun (WGS) entry which is preliminary data.</text>
</comment>
<dbReference type="Proteomes" id="UP000272192">
    <property type="component" value="Unassembled WGS sequence"/>
</dbReference>
<evidence type="ECO:0000313" key="3">
    <source>
        <dbReference type="Proteomes" id="UP000272192"/>
    </source>
</evidence>